<evidence type="ECO:0000256" key="1">
    <source>
        <dbReference type="SAM" id="MobiDB-lite"/>
    </source>
</evidence>
<evidence type="ECO:0000313" key="3">
    <source>
        <dbReference type="Proteomes" id="UP001162162"/>
    </source>
</evidence>
<name>A0AAV8Y1K7_9CUCU</name>
<protein>
    <submittedName>
        <fullName evidence="2">Uncharacterized protein</fullName>
    </submittedName>
</protein>
<reference evidence="2" key="1">
    <citation type="journal article" date="2023" name="Insect Mol. Biol.">
        <title>Genome sequencing provides insights into the evolution of gene families encoding plant cell wall-degrading enzymes in longhorned beetles.</title>
        <authorList>
            <person name="Shin N.R."/>
            <person name="Okamura Y."/>
            <person name="Kirsch R."/>
            <person name="Pauchet Y."/>
        </authorList>
    </citation>
    <scope>NUCLEOTIDE SEQUENCE</scope>
    <source>
        <strain evidence="2">AMC_N1</strain>
    </source>
</reference>
<dbReference type="Proteomes" id="UP001162162">
    <property type="component" value="Unassembled WGS sequence"/>
</dbReference>
<proteinExistence type="predicted"/>
<organism evidence="2 3">
    <name type="scientific">Aromia moschata</name>
    <dbReference type="NCBI Taxonomy" id="1265417"/>
    <lineage>
        <taxon>Eukaryota</taxon>
        <taxon>Metazoa</taxon>
        <taxon>Ecdysozoa</taxon>
        <taxon>Arthropoda</taxon>
        <taxon>Hexapoda</taxon>
        <taxon>Insecta</taxon>
        <taxon>Pterygota</taxon>
        <taxon>Neoptera</taxon>
        <taxon>Endopterygota</taxon>
        <taxon>Coleoptera</taxon>
        <taxon>Polyphaga</taxon>
        <taxon>Cucujiformia</taxon>
        <taxon>Chrysomeloidea</taxon>
        <taxon>Cerambycidae</taxon>
        <taxon>Cerambycinae</taxon>
        <taxon>Callichromatini</taxon>
        <taxon>Aromia</taxon>
    </lineage>
</organism>
<feature type="compositionally biased region" description="Basic and acidic residues" evidence="1">
    <location>
        <begin position="21"/>
        <end position="32"/>
    </location>
</feature>
<evidence type="ECO:0000313" key="2">
    <source>
        <dbReference type="EMBL" id="KAJ8944855.1"/>
    </source>
</evidence>
<sequence length="119" mass="13367">MYVRIRESLFQLCRNNASDREGRRNLTEKGRGDIPAGTGPAHPVTLPRRSVYIFFCNCIGILDQLLVRTAGSLNSCYNGNTSTISIVRTLILISRQTKITTCKFLECKRTAETFGHQNT</sequence>
<keyword evidence="3" id="KW-1185">Reference proteome</keyword>
<dbReference type="AlphaFoldDB" id="A0AAV8Y1K7"/>
<feature type="region of interest" description="Disordered" evidence="1">
    <location>
        <begin position="21"/>
        <end position="40"/>
    </location>
</feature>
<accession>A0AAV8Y1K7</accession>
<comment type="caution">
    <text evidence="2">The sequence shown here is derived from an EMBL/GenBank/DDBJ whole genome shotgun (WGS) entry which is preliminary data.</text>
</comment>
<dbReference type="EMBL" id="JAPWTK010000236">
    <property type="protein sequence ID" value="KAJ8944855.1"/>
    <property type="molecule type" value="Genomic_DNA"/>
</dbReference>
<gene>
    <name evidence="2" type="ORF">NQ318_000224</name>
</gene>